<sequence length="93" mass="10438">MSKKQLSKSARELIVDSLKLPRDMAMGACIVTALGNEQVMVENYRGILEYTQNSIVLQSKTCRIAVCGCGLKIAYYTNEDMKIEGKISEIRYL</sequence>
<reference evidence="1" key="1">
    <citation type="journal article" date="2021" name="PeerJ">
        <title>Extensive microbial diversity within the chicken gut microbiome revealed by metagenomics and culture.</title>
        <authorList>
            <person name="Gilroy R."/>
            <person name="Ravi A."/>
            <person name="Getino M."/>
            <person name="Pursley I."/>
            <person name="Horton D.L."/>
            <person name="Alikhan N.F."/>
            <person name="Baker D."/>
            <person name="Gharbi K."/>
            <person name="Hall N."/>
            <person name="Watson M."/>
            <person name="Adriaenssens E.M."/>
            <person name="Foster-Nyarko E."/>
            <person name="Jarju S."/>
            <person name="Secka A."/>
            <person name="Antonio M."/>
            <person name="Oren A."/>
            <person name="Chaudhuri R.R."/>
            <person name="La Ragione R."/>
            <person name="Hildebrand F."/>
            <person name="Pallen M.J."/>
        </authorList>
    </citation>
    <scope>NUCLEOTIDE SEQUENCE</scope>
    <source>
        <strain evidence="1">USAMLcec3-2134</strain>
    </source>
</reference>
<protein>
    <submittedName>
        <fullName evidence="1">YabP/YqfC family sporulation protein</fullName>
    </submittedName>
</protein>
<reference evidence="1" key="2">
    <citation type="submission" date="2021-04" db="EMBL/GenBank/DDBJ databases">
        <authorList>
            <person name="Gilroy R."/>
        </authorList>
    </citation>
    <scope>NUCLEOTIDE SEQUENCE</scope>
    <source>
        <strain evidence="1">USAMLcec3-2134</strain>
    </source>
</reference>
<gene>
    <name evidence="1" type="ORF">H9763_01770</name>
</gene>
<proteinExistence type="predicted"/>
<name>A0A9D2MP86_9FIRM</name>
<dbReference type="Pfam" id="PF07873">
    <property type="entry name" value="YabP"/>
    <property type="match status" value="1"/>
</dbReference>
<accession>A0A9D2MP86</accession>
<dbReference type="InterPro" id="IPR022476">
    <property type="entry name" value="Spore_YabP/YqfC"/>
</dbReference>
<organism evidence="1 2">
    <name type="scientific">Candidatus Eisenbergiella merdigallinarum</name>
    <dbReference type="NCBI Taxonomy" id="2838552"/>
    <lineage>
        <taxon>Bacteria</taxon>
        <taxon>Bacillati</taxon>
        <taxon>Bacillota</taxon>
        <taxon>Clostridia</taxon>
        <taxon>Lachnospirales</taxon>
        <taxon>Lachnospiraceae</taxon>
        <taxon>Eisenbergiella</taxon>
    </lineage>
</organism>
<dbReference type="EMBL" id="DWXE01000006">
    <property type="protein sequence ID" value="HJB90174.1"/>
    <property type="molecule type" value="Genomic_DNA"/>
</dbReference>
<dbReference type="AlphaFoldDB" id="A0A9D2MP86"/>
<dbReference type="Proteomes" id="UP000886883">
    <property type="component" value="Unassembled WGS sequence"/>
</dbReference>
<evidence type="ECO:0000313" key="2">
    <source>
        <dbReference type="Proteomes" id="UP000886883"/>
    </source>
</evidence>
<comment type="caution">
    <text evidence="1">The sequence shown here is derived from an EMBL/GenBank/DDBJ whole genome shotgun (WGS) entry which is preliminary data.</text>
</comment>
<evidence type="ECO:0000313" key="1">
    <source>
        <dbReference type="EMBL" id="HJB90174.1"/>
    </source>
</evidence>